<sequence>MPNITDRVTTPDGSCAVRFFTPDGPGPWPGVVMFPDAGGVRDTFDRMAAKLAGFGYAVLLPDVYYRQGHWQPFDMATAFGDPHERARLMFMIGTLTPDRITRDADAYFDYLAARPEVAGDRFGVCGYCMGGRISVRLAGRLPERVAAVASFHGGGLVTDSPDSPHLLADRMRATVYIGGAQNDPSFTADHAEQVEKALTAADVPHRIEWYQADHGFAVPDNPPYDEAADERHWAAMTEVFGAALAR</sequence>
<evidence type="ECO:0000313" key="1">
    <source>
        <dbReference type="EMBL" id="BBX74213.1"/>
    </source>
</evidence>
<dbReference type="PANTHER" id="PTHR46623">
    <property type="entry name" value="CARBOXYMETHYLENEBUTENOLIDASE-RELATED"/>
    <property type="match status" value="1"/>
</dbReference>
<gene>
    <name evidence="1" type="ORF">MSHI_21190</name>
</gene>
<dbReference type="SUPFAM" id="SSF53474">
    <property type="entry name" value="alpha/beta-Hydrolases"/>
    <property type="match status" value="1"/>
</dbReference>
<dbReference type="OrthoDB" id="9787933at2"/>
<protein>
    <submittedName>
        <fullName evidence="1">Uncharacterized protein</fullName>
    </submittedName>
</protein>
<dbReference type="AlphaFoldDB" id="A0A7I7MRL7"/>
<dbReference type="InterPro" id="IPR002925">
    <property type="entry name" value="Dienelactn_hydro"/>
</dbReference>
<organism evidence="1 2">
    <name type="scientific">Mycobacterium shinjukuense</name>
    <dbReference type="NCBI Taxonomy" id="398694"/>
    <lineage>
        <taxon>Bacteria</taxon>
        <taxon>Bacillati</taxon>
        <taxon>Actinomycetota</taxon>
        <taxon>Actinomycetes</taxon>
        <taxon>Mycobacteriales</taxon>
        <taxon>Mycobacteriaceae</taxon>
        <taxon>Mycobacterium</taxon>
    </lineage>
</organism>
<dbReference type="GO" id="GO:0016787">
    <property type="term" value="F:hydrolase activity"/>
    <property type="evidence" value="ECO:0007669"/>
    <property type="project" value="InterPro"/>
</dbReference>
<keyword evidence="2" id="KW-1185">Reference proteome</keyword>
<dbReference type="InterPro" id="IPR029058">
    <property type="entry name" value="AB_hydrolase_fold"/>
</dbReference>
<dbReference type="RefSeq" id="WP_083050149.1">
    <property type="nucleotide sequence ID" value="NZ_AP022575.1"/>
</dbReference>
<proteinExistence type="predicted"/>
<dbReference type="EMBL" id="AP022575">
    <property type="protein sequence ID" value="BBX74213.1"/>
    <property type="molecule type" value="Genomic_DNA"/>
</dbReference>
<accession>A0A7I7MRL7</accession>
<dbReference type="Proteomes" id="UP000467236">
    <property type="component" value="Chromosome"/>
</dbReference>
<dbReference type="Pfam" id="PF01738">
    <property type="entry name" value="DLH"/>
    <property type="match status" value="1"/>
</dbReference>
<dbReference type="PANTHER" id="PTHR46623:SF10">
    <property type="entry name" value="CARBOXYMETHYLENEBUTENOLIDASE HOMOLOG"/>
    <property type="match status" value="1"/>
</dbReference>
<dbReference type="KEGG" id="mshj:MSHI_21190"/>
<dbReference type="Gene3D" id="3.40.50.1820">
    <property type="entry name" value="alpha/beta hydrolase"/>
    <property type="match status" value="1"/>
</dbReference>
<dbReference type="InterPro" id="IPR051049">
    <property type="entry name" value="Dienelactone_hydrolase-like"/>
</dbReference>
<evidence type="ECO:0000313" key="2">
    <source>
        <dbReference type="Proteomes" id="UP000467236"/>
    </source>
</evidence>
<name>A0A7I7MRL7_9MYCO</name>
<reference evidence="1 2" key="1">
    <citation type="journal article" date="2019" name="Emerg. Microbes Infect.">
        <title>Comprehensive subspecies identification of 175 nontuberculous mycobacteria species based on 7547 genomic profiles.</title>
        <authorList>
            <person name="Matsumoto Y."/>
            <person name="Kinjo T."/>
            <person name="Motooka D."/>
            <person name="Nabeya D."/>
            <person name="Jung N."/>
            <person name="Uechi K."/>
            <person name="Horii T."/>
            <person name="Iida T."/>
            <person name="Fujita J."/>
            <person name="Nakamura S."/>
        </authorList>
    </citation>
    <scope>NUCLEOTIDE SEQUENCE [LARGE SCALE GENOMIC DNA]</scope>
    <source>
        <strain evidence="1 2">JCM 14233</strain>
    </source>
</reference>